<evidence type="ECO:0000256" key="1">
    <source>
        <dbReference type="ARBA" id="ARBA00004418"/>
    </source>
</evidence>
<dbReference type="Pfam" id="PF13407">
    <property type="entry name" value="Peripla_BP_4"/>
    <property type="match status" value="1"/>
</dbReference>
<evidence type="ECO:0000313" key="6">
    <source>
        <dbReference type="Proteomes" id="UP001325479"/>
    </source>
</evidence>
<accession>A0ABZ0WIQ3</accession>
<dbReference type="InterPro" id="IPR028082">
    <property type="entry name" value="Peripla_BP_I"/>
</dbReference>
<dbReference type="Proteomes" id="UP001325479">
    <property type="component" value="Chromosome"/>
</dbReference>
<evidence type="ECO:0000313" key="5">
    <source>
        <dbReference type="EMBL" id="WQD77246.1"/>
    </source>
</evidence>
<dbReference type="InterPro" id="IPR025997">
    <property type="entry name" value="SBP_2_dom"/>
</dbReference>
<sequence>MTHRKGKATLRMLAAALTLAAGLATTLGTASTAYAADAHFVLISHAPDSDSWWNTIKNAIKQADEDFNVQTDYRNPPNGDIADMARLIEQAAARNYDGVITTIADYDVLKSSISKVTEKKIPLVTINSGTEEQSEKLGAIMHIGQPEYVAGKAAGEKAKAAGVKSFLCVNHFATNAVSFERCRGFADALGVDYKTSTIDSGQDPTEIQSKVSAYLRNHPNTGAVLTLGPVPAAATLKALQQMGLAGKVFFCTFDFSDDIAKAIQAGTIQFAIDQQPYLQGYLPVAVLAIAKKDHTTDPAAIRKALQANPKFQARLQTYGLEPSYGPKNIRSGPGFITKANLDKVIKYAGQYR</sequence>
<comment type="similarity">
    <text evidence="2">Belongs to the bacterial solute-binding protein 2 family.</text>
</comment>
<gene>
    <name evidence="5" type="ORF">U0042_24810</name>
</gene>
<dbReference type="RefSeq" id="WP_114814768.1">
    <property type="nucleotide sequence ID" value="NZ_CP139965.1"/>
</dbReference>
<organism evidence="5 6">
    <name type="scientific">Paraburkholderia kururiensis</name>
    <dbReference type="NCBI Taxonomy" id="984307"/>
    <lineage>
        <taxon>Bacteria</taxon>
        <taxon>Pseudomonadati</taxon>
        <taxon>Pseudomonadota</taxon>
        <taxon>Betaproteobacteria</taxon>
        <taxon>Burkholderiales</taxon>
        <taxon>Burkholderiaceae</taxon>
        <taxon>Paraburkholderia</taxon>
    </lineage>
</organism>
<protein>
    <submittedName>
        <fullName evidence="5">Sugar ABC transporter substrate-binding protein</fullName>
    </submittedName>
</protein>
<dbReference type="CDD" id="cd06312">
    <property type="entry name" value="PBP1_ABC_sugar_binding-like"/>
    <property type="match status" value="1"/>
</dbReference>
<keyword evidence="6" id="KW-1185">Reference proteome</keyword>
<evidence type="ECO:0000259" key="4">
    <source>
        <dbReference type="Pfam" id="PF13407"/>
    </source>
</evidence>
<dbReference type="SUPFAM" id="SSF53822">
    <property type="entry name" value="Periplasmic binding protein-like I"/>
    <property type="match status" value="1"/>
</dbReference>
<keyword evidence="3" id="KW-0732">Signal</keyword>
<dbReference type="PANTHER" id="PTHR30036:SF7">
    <property type="entry name" value="ABC TRANSPORTER PERIPLASMIC-BINDING PROTEIN YPHF"/>
    <property type="match status" value="1"/>
</dbReference>
<name>A0ABZ0WIQ3_9BURK</name>
<feature type="chain" id="PRO_5046763274" evidence="3">
    <location>
        <begin position="36"/>
        <end position="352"/>
    </location>
</feature>
<comment type="subcellular location">
    <subcellularLocation>
        <location evidence="1">Periplasm</location>
    </subcellularLocation>
</comment>
<feature type="domain" description="Periplasmic binding protein" evidence="4">
    <location>
        <begin position="41"/>
        <end position="288"/>
    </location>
</feature>
<dbReference type="PANTHER" id="PTHR30036">
    <property type="entry name" value="D-XYLOSE-BINDING PERIPLASMIC PROTEIN"/>
    <property type="match status" value="1"/>
</dbReference>
<feature type="signal peptide" evidence="3">
    <location>
        <begin position="1"/>
        <end position="35"/>
    </location>
</feature>
<dbReference type="EMBL" id="CP139965">
    <property type="protein sequence ID" value="WQD77246.1"/>
    <property type="molecule type" value="Genomic_DNA"/>
</dbReference>
<dbReference type="InterPro" id="IPR050555">
    <property type="entry name" value="Bact_Solute-Bind_Prot2"/>
</dbReference>
<dbReference type="Gene3D" id="3.40.50.2300">
    <property type="match status" value="2"/>
</dbReference>
<evidence type="ECO:0000256" key="2">
    <source>
        <dbReference type="ARBA" id="ARBA00007639"/>
    </source>
</evidence>
<evidence type="ECO:0000256" key="3">
    <source>
        <dbReference type="SAM" id="SignalP"/>
    </source>
</evidence>
<proteinExistence type="inferred from homology"/>
<reference evidence="5 6" key="1">
    <citation type="submission" date="2023-12" db="EMBL/GenBank/DDBJ databases">
        <title>Genome sequencing and assembly of bacterial species from a model synthetic community.</title>
        <authorList>
            <person name="Hogle S.L."/>
        </authorList>
    </citation>
    <scope>NUCLEOTIDE SEQUENCE [LARGE SCALE GENOMIC DNA]</scope>
    <source>
        <strain evidence="5 6">HAMBI 2494</strain>
    </source>
</reference>